<dbReference type="PANTHER" id="PTHR10953">
    <property type="entry name" value="UBIQUITIN-ACTIVATING ENZYME E1"/>
    <property type="match status" value="1"/>
</dbReference>
<organism evidence="11 12">
    <name type="scientific">Dunaliella salina</name>
    <name type="common">Green alga</name>
    <name type="synonym">Protococcus salinus</name>
    <dbReference type="NCBI Taxonomy" id="3046"/>
    <lineage>
        <taxon>Eukaryota</taxon>
        <taxon>Viridiplantae</taxon>
        <taxon>Chlorophyta</taxon>
        <taxon>core chlorophytes</taxon>
        <taxon>Chlorophyceae</taxon>
        <taxon>CS clade</taxon>
        <taxon>Chlamydomonadales</taxon>
        <taxon>Dunaliellaceae</taxon>
        <taxon>Dunaliella</taxon>
    </lineage>
</organism>
<name>A0ABQ7GM60_DUNSA</name>
<dbReference type="Pfam" id="PF10585">
    <property type="entry name" value="UBA_E1_SCCH"/>
    <property type="match status" value="1"/>
</dbReference>
<dbReference type="InterPro" id="IPR033127">
    <property type="entry name" value="UBQ-activ_enz_E1_Cys_AS"/>
</dbReference>
<comment type="pathway">
    <text evidence="1">Protein modification; protein ubiquitination.</text>
</comment>
<feature type="region of interest" description="Disordered" evidence="9">
    <location>
        <begin position="1"/>
        <end position="45"/>
    </location>
</feature>
<dbReference type="PANTHER" id="PTHR10953:SF4">
    <property type="entry name" value="UBIQUITIN-ACTIVATING ENZYME E1 C-TERMINAL DOMAIN-CONTAINING PROTEIN"/>
    <property type="match status" value="1"/>
</dbReference>
<dbReference type="PRINTS" id="PR01849">
    <property type="entry name" value="UBIQUITINACT"/>
</dbReference>
<dbReference type="InterPro" id="IPR042063">
    <property type="entry name" value="Ubi_acti_E1_SCCH"/>
</dbReference>
<dbReference type="SUPFAM" id="SSF69572">
    <property type="entry name" value="Activating enzymes of the ubiquitin-like proteins"/>
    <property type="match status" value="2"/>
</dbReference>
<dbReference type="NCBIfam" id="TIGR01408">
    <property type="entry name" value="Ube1"/>
    <property type="match status" value="1"/>
</dbReference>
<reference evidence="11" key="1">
    <citation type="submission" date="2017-08" db="EMBL/GenBank/DDBJ databases">
        <authorList>
            <person name="Polle J.E."/>
            <person name="Barry K."/>
            <person name="Cushman J."/>
            <person name="Schmutz J."/>
            <person name="Tran D."/>
            <person name="Hathwaick L.T."/>
            <person name="Yim W.C."/>
            <person name="Jenkins J."/>
            <person name="Mckie-Krisberg Z.M."/>
            <person name="Prochnik S."/>
            <person name="Lindquist E."/>
            <person name="Dockter R.B."/>
            <person name="Adam C."/>
            <person name="Molina H."/>
            <person name="Bunkerborg J."/>
            <person name="Jin E."/>
            <person name="Buchheim M."/>
            <person name="Magnuson J."/>
        </authorList>
    </citation>
    <scope>NUCLEOTIDE SEQUENCE</scope>
    <source>
        <strain evidence="11">CCAP 19/18</strain>
    </source>
</reference>
<sequence length="1058" mass="117211">MKRGVQEQSTGEEKSPHTAQAEKKSKVSPTTNNGERATAATTTMEIDENLHSRQLAVYGREVMKRITTSSVLVSGANGLGTEIAKNVILAGVRAVTIHDKKAVKLPDLSAQFYLNEEDVGKNRAEACKDKLQELNTAVNVCASIADLDASFLKQFQVAVLTDASLEEAKRVDALCHAHGIKFIWAQSRGVFASVFNDFGPNFTVFDVDGEDPHTAIVASISNSSPAVVTCVEDERLQFQDGELVMFTEVEGMTELNTHKPIKVKNCKAHSFELDLDTSSFKQYQRGGLVTQFKEPKDLKFKTLEAAVPDPGEFLLLDFAKCDRPPLIHVGMLALNAFEAEKHHAPRPANAEDATRLLQLAKGINDTMPESVRAGELTESVLRTLAHCASGELNPMAAMFGGIVGQEVVKAVSGKFHPLFQWLHFDSLESLPDLEKMPAEEFAPVGSRYDAQIAVFGRTMQRKLEGVNLFLVGAGALGCEFLKNFALMGIATGPNEKGVLTVTDDDTIEKSNLSRQFLFRDWNIGGSKSKVAAEATQRINPGIHVNPLQNRVSPETENVFNDKFWQEQDLIVNALDNVNARLYVDSRCVYFCKPLMESGTLGAKCNTQVVVPKLTENYGASRDPPEKQAPMCTVHSFPHNIDHCLTWARSEFEGLLEKGPSEANAYLEDPEKYINAVKVAADAAARQQLEQVVEVLVNDRSRTFEDCVSWARMRFQDYYYNRVAQLTFTFPEDATTSTGAPFWSAPKRFPHPITFNPSDPAHAAFVQAASILRAEIYGIPRPDYATNAAKVAEMAAKVPVPTFVPKKGVQIETDPKAQNKEPVRMGMVDDDSAIASLIESLSIARPTLPSNFRLTPIQFEKDDDTNYHMDMIAGLANMRARNYSVQEVDKLKAKLIAGRIIPAIATATACATGLVCLEIYKVLLGKPVEAFRNTFANLALPLFAMAEPMPPKTIKYKDMSWTLWDRWVLEGDLTVQQVIDWFAERKMNVYSVSCGSALLYNNIFPKHKERLNKRMSELVSTVAKVEIPEWRSHFDVVVACEEEDGDEDLDVPLVSIKFR</sequence>
<keyword evidence="5 8" id="KW-0833">Ubl conjugation pathway</keyword>
<evidence type="ECO:0000256" key="9">
    <source>
        <dbReference type="SAM" id="MobiDB-lite"/>
    </source>
</evidence>
<feature type="domain" description="Ubiquitin-activating enzyme E1 C-terminal" evidence="10">
    <location>
        <begin position="930"/>
        <end position="1053"/>
    </location>
</feature>
<dbReference type="InterPro" id="IPR018075">
    <property type="entry name" value="UBQ-activ_enz_E1"/>
</dbReference>
<dbReference type="Pfam" id="PF09358">
    <property type="entry name" value="E1_UFD"/>
    <property type="match status" value="1"/>
</dbReference>
<dbReference type="InterPro" id="IPR019572">
    <property type="entry name" value="UBA_E1_SCCH"/>
</dbReference>
<dbReference type="InterPro" id="IPR000594">
    <property type="entry name" value="ThiF_NAD_FAD-bd"/>
</dbReference>
<dbReference type="InterPro" id="IPR042302">
    <property type="entry name" value="E1_FCCH_sf"/>
</dbReference>
<comment type="caution">
    <text evidence="11">The sequence shown here is derived from an EMBL/GenBank/DDBJ whole genome shotgun (WGS) entry which is preliminary data.</text>
</comment>
<dbReference type="Gene3D" id="2.40.30.180">
    <property type="entry name" value="Ubiquitin-activating enzyme E1, FCCH domain"/>
    <property type="match status" value="1"/>
</dbReference>
<evidence type="ECO:0000256" key="4">
    <source>
        <dbReference type="ARBA" id="ARBA00022741"/>
    </source>
</evidence>
<feature type="compositionally biased region" description="Basic and acidic residues" evidence="9">
    <location>
        <begin position="11"/>
        <end position="25"/>
    </location>
</feature>
<dbReference type="InterPro" id="IPR018965">
    <property type="entry name" value="Ub-activating_enz_E1_C"/>
</dbReference>
<evidence type="ECO:0000313" key="11">
    <source>
        <dbReference type="EMBL" id="KAF5835695.1"/>
    </source>
</evidence>
<evidence type="ECO:0000256" key="3">
    <source>
        <dbReference type="ARBA" id="ARBA00022598"/>
    </source>
</evidence>
<dbReference type="InterPro" id="IPR045886">
    <property type="entry name" value="ThiF/MoeB/HesA"/>
</dbReference>
<dbReference type="Gene3D" id="1.10.10.2660">
    <property type="entry name" value="Ubiquitin-activating enzyme E1, SCCH domain"/>
    <property type="match status" value="1"/>
</dbReference>
<protein>
    <recommendedName>
        <fullName evidence="10">Ubiquitin-activating enzyme E1 C-terminal domain-containing protein</fullName>
    </recommendedName>
</protein>
<dbReference type="EMBL" id="MU069692">
    <property type="protein sequence ID" value="KAF5835695.1"/>
    <property type="molecule type" value="Genomic_DNA"/>
</dbReference>
<dbReference type="InterPro" id="IPR042449">
    <property type="entry name" value="Ub-E1_IAD_1"/>
</dbReference>
<evidence type="ECO:0000256" key="6">
    <source>
        <dbReference type="ARBA" id="ARBA00022840"/>
    </source>
</evidence>
<dbReference type="CDD" id="cd01490">
    <property type="entry name" value="Ube1_repeat2"/>
    <property type="match status" value="1"/>
</dbReference>
<evidence type="ECO:0000256" key="2">
    <source>
        <dbReference type="ARBA" id="ARBA00005673"/>
    </source>
</evidence>
<evidence type="ECO:0000259" key="10">
    <source>
        <dbReference type="SMART" id="SM00985"/>
    </source>
</evidence>
<dbReference type="Gene3D" id="3.40.50.720">
    <property type="entry name" value="NAD(P)-binding Rossmann-like Domain"/>
    <property type="match status" value="1"/>
</dbReference>
<keyword evidence="3 8" id="KW-0436">Ligase</keyword>
<dbReference type="PROSITE" id="PS00865">
    <property type="entry name" value="UBIQUITIN_ACTIVAT_2"/>
    <property type="match status" value="1"/>
</dbReference>
<dbReference type="InterPro" id="IPR000011">
    <property type="entry name" value="UBQ/SUMO-activ_enz_E1-like"/>
</dbReference>
<dbReference type="CDD" id="cd01491">
    <property type="entry name" value="Ube1_repeat1"/>
    <property type="match status" value="1"/>
</dbReference>
<proteinExistence type="inferred from homology"/>
<evidence type="ECO:0000313" key="12">
    <source>
        <dbReference type="Proteomes" id="UP000815325"/>
    </source>
</evidence>
<dbReference type="Gene3D" id="3.10.290.60">
    <property type="entry name" value="Ubiquitin-activating enzyme E1, UFD domain"/>
    <property type="match status" value="1"/>
</dbReference>
<comment type="similarity">
    <text evidence="2 8">Belongs to the ubiquitin-activating E1 family.</text>
</comment>
<dbReference type="Pfam" id="PF00899">
    <property type="entry name" value="ThiF"/>
    <property type="match status" value="2"/>
</dbReference>
<dbReference type="Gene3D" id="3.40.50.12550">
    <property type="entry name" value="Ubiquitin-activating enzyme E1, inactive adenylation domain, subdomain 2"/>
    <property type="match status" value="1"/>
</dbReference>
<keyword evidence="6 8" id="KW-0067">ATP-binding</keyword>
<dbReference type="Proteomes" id="UP000815325">
    <property type="component" value="Unassembled WGS sequence"/>
</dbReference>
<evidence type="ECO:0000256" key="7">
    <source>
        <dbReference type="PROSITE-ProRule" id="PRU10132"/>
    </source>
</evidence>
<evidence type="ECO:0000256" key="1">
    <source>
        <dbReference type="ARBA" id="ARBA00004906"/>
    </source>
</evidence>
<dbReference type="InterPro" id="IPR038252">
    <property type="entry name" value="UBA_E1_C_sf"/>
</dbReference>
<feature type="compositionally biased region" description="Polar residues" evidence="9">
    <location>
        <begin position="27"/>
        <end position="44"/>
    </location>
</feature>
<evidence type="ECO:0000256" key="8">
    <source>
        <dbReference type="RuleBase" id="RU000519"/>
    </source>
</evidence>
<keyword evidence="4 8" id="KW-0547">Nucleotide-binding</keyword>
<accession>A0ABQ7GM60</accession>
<feature type="active site" description="Glycyl thioester intermediate" evidence="7">
    <location>
        <position position="631"/>
    </location>
</feature>
<dbReference type="InterPro" id="IPR035985">
    <property type="entry name" value="Ubiquitin-activating_enz"/>
</dbReference>
<keyword evidence="12" id="KW-1185">Reference proteome</keyword>
<dbReference type="Gene3D" id="3.50.50.80">
    <property type="entry name" value="Ubiquitin-activating enzyme E1, inactive adenylation domain, subdomain 1"/>
    <property type="match status" value="1"/>
</dbReference>
<gene>
    <name evidence="11" type="ORF">DUNSADRAFT_6974</name>
</gene>
<evidence type="ECO:0000256" key="5">
    <source>
        <dbReference type="ARBA" id="ARBA00022786"/>
    </source>
</evidence>
<dbReference type="SMART" id="SM00985">
    <property type="entry name" value="UBA_e1_C"/>
    <property type="match status" value="1"/>
</dbReference>